<evidence type="ECO:0000313" key="3">
    <source>
        <dbReference type="Proteomes" id="UP000660265"/>
    </source>
</evidence>
<dbReference type="SUPFAM" id="SSF47336">
    <property type="entry name" value="ACP-like"/>
    <property type="match status" value="1"/>
</dbReference>
<dbReference type="RefSeq" id="WP_189111812.1">
    <property type="nucleotide sequence ID" value="NZ_BMMV01000040.1"/>
</dbReference>
<dbReference type="InterPro" id="IPR009081">
    <property type="entry name" value="PP-bd_ACP"/>
</dbReference>
<comment type="caution">
    <text evidence="2">The sequence shown here is derived from an EMBL/GenBank/DDBJ whole genome shotgun (WGS) entry which is preliminary data.</text>
</comment>
<dbReference type="Proteomes" id="UP000660265">
    <property type="component" value="Unassembled WGS sequence"/>
</dbReference>
<gene>
    <name evidence="2" type="ORF">GCM10011583_72220</name>
</gene>
<organism evidence="2 3">
    <name type="scientific">Streptomyces camponoticapitis</name>
    <dbReference type="NCBI Taxonomy" id="1616125"/>
    <lineage>
        <taxon>Bacteria</taxon>
        <taxon>Bacillati</taxon>
        <taxon>Actinomycetota</taxon>
        <taxon>Actinomycetes</taxon>
        <taxon>Kitasatosporales</taxon>
        <taxon>Streptomycetaceae</taxon>
        <taxon>Streptomyces</taxon>
    </lineage>
</organism>
<evidence type="ECO:0000313" key="2">
    <source>
        <dbReference type="EMBL" id="GGK29914.1"/>
    </source>
</evidence>
<dbReference type="Gene3D" id="1.10.1200.10">
    <property type="entry name" value="ACP-like"/>
    <property type="match status" value="1"/>
</dbReference>
<feature type="domain" description="Carrier" evidence="1">
    <location>
        <begin position="3"/>
        <end position="79"/>
    </location>
</feature>
<sequence>MSMTILLLERQILDHIVEKFAVPDDTTPGTGWEDFGFDSLALVELSLVLEKKYAVQVDDVELKEASNVAGIAALLVSKGVSSA</sequence>
<reference evidence="3" key="1">
    <citation type="journal article" date="2019" name="Int. J. Syst. Evol. Microbiol.">
        <title>The Global Catalogue of Microorganisms (GCM) 10K type strain sequencing project: providing services to taxonomists for standard genome sequencing and annotation.</title>
        <authorList>
            <consortium name="The Broad Institute Genomics Platform"/>
            <consortium name="The Broad Institute Genome Sequencing Center for Infectious Disease"/>
            <person name="Wu L."/>
            <person name="Ma J."/>
        </authorList>
    </citation>
    <scope>NUCLEOTIDE SEQUENCE [LARGE SCALE GENOMIC DNA]</scope>
    <source>
        <strain evidence="3">CGMCC 4.7275</strain>
    </source>
</reference>
<dbReference type="EMBL" id="BMMV01000040">
    <property type="protein sequence ID" value="GGK29914.1"/>
    <property type="molecule type" value="Genomic_DNA"/>
</dbReference>
<name>A0ABQ2F0H5_9ACTN</name>
<proteinExistence type="predicted"/>
<protein>
    <recommendedName>
        <fullName evidence="1">Carrier domain-containing protein</fullName>
    </recommendedName>
</protein>
<evidence type="ECO:0000259" key="1">
    <source>
        <dbReference type="PROSITE" id="PS50075"/>
    </source>
</evidence>
<dbReference type="InterPro" id="IPR036736">
    <property type="entry name" value="ACP-like_sf"/>
</dbReference>
<keyword evidence="3" id="KW-1185">Reference proteome</keyword>
<dbReference type="PROSITE" id="PS50075">
    <property type="entry name" value="CARRIER"/>
    <property type="match status" value="1"/>
</dbReference>
<accession>A0ABQ2F0H5</accession>
<dbReference type="Pfam" id="PF00550">
    <property type="entry name" value="PP-binding"/>
    <property type="match status" value="1"/>
</dbReference>